<accession>A0A3M8DQ13</accession>
<organism evidence="1 2">
    <name type="scientific">Brevibacillus nitrificans</name>
    <dbReference type="NCBI Taxonomy" id="651560"/>
    <lineage>
        <taxon>Bacteria</taxon>
        <taxon>Bacillati</taxon>
        <taxon>Bacillota</taxon>
        <taxon>Bacilli</taxon>
        <taxon>Bacillales</taxon>
        <taxon>Paenibacillaceae</taxon>
        <taxon>Brevibacillus</taxon>
    </lineage>
</organism>
<evidence type="ECO:0000313" key="1">
    <source>
        <dbReference type="EMBL" id="RNB90152.1"/>
    </source>
</evidence>
<dbReference type="GeneID" id="301134002"/>
<name>A0A3M8DQ13_9BACL</name>
<dbReference type="Proteomes" id="UP000269573">
    <property type="component" value="Unassembled WGS sequence"/>
</dbReference>
<dbReference type="RefSeq" id="WP_122922018.1">
    <property type="nucleotide sequence ID" value="NZ_JASWDI010000003.1"/>
</dbReference>
<reference evidence="1 2" key="1">
    <citation type="submission" date="2018-10" db="EMBL/GenBank/DDBJ databases">
        <title>Phylogenomics of Brevibacillus.</title>
        <authorList>
            <person name="Dunlap C."/>
        </authorList>
    </citation>
    <scope>NUCLEOTIDE SEQUENCE [LARGE SCALE GENOMIC DNA]</scope>
    <source>
        <strain evidence="1 2">JCM 15774</strain>
    </source>
</reference>
<sequence>MVGRTRRLFQGIVSGNPAATNTFTVSVATTIRGIWLNNRSAASVEFSFAVVPKNTAKGVEHELLSGMEVVGKIPAIDGDVLNLEAGDTVHLWCNTASVLNCYISGMEME</sequence>
<protein>
    <submittedName>
        <fullName evidence="1">Uncharacterized protein</fullName>
    </submittedName>
</protein>
<evidence type="ECO:0000313" key="2">
    <source>
        <dbReference type="Proteomes" id="UP000269573"/>
    </source>
</evidence>
<keyword evidence="2" id="KW-1185">Reference proteome</keyword>
<proteinExistence type="predicted"/>
<dbReference type="AlphaFoldDB" id="A0A3M8DQ13"/>
<dbReference type="EMBL" id="RHHU01000002">
    <property type="protein sequence ID" value="RNB90152.1"/>
    <property type="molecule type" value="Genomic_DNA"/>
</dbReference>
<gene>
    <name evidence="1" type="ORF">EDM59_01515</name>
</gene>
<comment type="caution">
    <text evidence="1">The sequence shown here is derived from an EMBL/GenBank/DDBJ whole genome shotgun (WGS) entry which is preliminary data.</text>
</comment>